<dbReference type="Proteomes" id="UP000799118">
    <property type="component" value="Unassembled WGS sequence"/>
</dbReference>
<proteinExistence type="predicted"/>
<name>A0A6A4I5Q9_9AGAR</name>
<dbReference type="OrthoDB" id="10003767at2759"/>
<accession>A0A6A4I5Q9</accession>
<evidence type="ECO:0000259" key="1">
    <source>
        <dbReference type="Pfam" id="PF01636"/>
    </source>
</evidence>
<dbReference type="SUPFAM" id="SSF56112">
    <property type="entry name" value="Protein kinase-like (PK-like)"/>
    <property type="match status" value="1"/>
</dbReference>
<feature type="domain" description="Aminoglycoside phosphotransferase" evidence="1">
    <location>
        <begin position="70"/>
        <end position="109"/>
    </location>
</feature>
<reference evidence="2" key="1">
    <citation type="journal article" date="2019" name="Environ. Microbiol.">
        <title>Fungal ecological strategies reflected in gene transcription - a case study of two litter decomposers.</title>
        <authorList>
            <person name="Barbi F."/>
            <person name="Kohler A."/>
            <person name="Barry K."/>
            <person name="Baskaran P."/>
            <person name="Daum C."/>
            <person name="Fauchery L."/>
            <person name="Ihrmark K."/>
            <person name="Kuo A."/>
            <person name="LaButti K."/>
            <person name="Lipzen A."/>
            <person name="Morin E."/>
            <person name="Grigoriev I.V."/>
            <person name="Henrissat B."/>
            <person name="Lindahl B."/>
            <person name="Martin F."/>
        </authorList>
    </citation>
    <scope>NUCLEOTIDE SEQUENCE</scope>
    <source>
        <strain evidence="2">JB14</strain>
    </source>
</reference>
<evidence type="ECO:0000313" key="3">
    <source>
        <dbReference type="Proteomes" id="UP000799118"/>
    </source>
</evidence>
<gene>
    <name evidence="2" type="ORF">BT96DRAFT_346568</name>
</gene>
<protein>
    <recommendedName>
        <fullName evidence="1">Aminoglycoside phosphotransferase domain-containing protein</fullName>
    </recommendedName>
</protein>
<dbReference type="PANTHER" id="PTHR21310">
    <property type="entry name" value="AMINOGLYCOSIDE PHOSPHOTRANSFERASE-RELATED-RELATED"/>
    <property type="match status" value="1"/>
</dbReference>
<evidence type="ECO:0000313" key="2">
    <source>
        <dbReference type="EMBL" id="KAE9405253.1"/>
    </source>
</evidence>
<dbReference type="Pfam" id="PF01636">
    <property type="entry name" value="APH"/>
    <property type="match status" value="1"/>
</dbReference>
<dbReference type="InterPro" id="IPR011009">
    <property type="entry name" value="Kinase-like_dom_sf"/>
</dbReference>
<sequence>MRAPLDRLPPHMLPIVSGISCMIQSGLPNPPSQQYLTDFQRSTGSKLWSPSSSLVLKSIFLRRCIWWKRSLAHRKLHHADPSLTNILIDPTGNLTGIIDWEDTTAAPALLSAAYPEWFRYDGEFTALSDWSCRMVKFEPVTYEYGIYRALYEQAVEEVSPEYLKAMRSGRKLRELLDWAEKTMAGRPFDERLAVVNKWASERAIEFGVTLPTVFLTKKDWISVFVMIEIVEHE</sequence>
<dbReference type="AlphaFoldDB" id="A0A6A4I5Q9"/>
<dbReference type="PANTHER" id="PTHR21310:SF15">
    <property type="entry name" value="AMINOGLYCOSIDE PHOSPHOTRANSFERASE DOMAIN-CONTAINING PROTEIN"/>
    <property type="match status" value="1"/>
</dbReference>
<dbReference type="InterPro" id="IPR051678">
    <property type="entry name" value="AGP_Transferase"/>
</dbReference>
<dbReference type="PROSITE" id="PS51257">
    <property type="entry name" value="PROKAR_LIPOPROTEIN"/>
    <property type="match status" value="1"/>
</dbReference>
<dbReference type="EMBL" id="ML769410">
    <property type="protein sequence ID" value="KAE9405253.1"/>
    <property type="molecule type" value="Genomic_DNA"/>
</dbReference>
<keyword evidence="3" id="KW-1185">Reference proteome</keyword>
<organism evidence="2 3">
    <name type="scientific">Gymnopus androsaceus JB14</name>
    <dbReference type="NCBI Taxonomy" id="1447944"/>
    <lineage>
        <taxon>Eukaryota</taxon>
        <taxon>Fungi</taxon>
        <taxon>Dikarya</taxon>
        <taxon>Basidiomycota</taxon>
        <taxon>Agaricomycotina</taxon>
        <taxon>Agaricomycetes</taxon>
        <taxon>Agaricomycetidae</taxon>
        <taxon>Agaricales</taxon>
        <taxon>Marasmiineae</taxon>
        <taxon>Omphalotaceae</taxon>
        <taxon>Gymnopus</taxon>
    </lineage>
</organism>
<dbReference type="Gene3D" id="3.90.1200.10">
    <property type="match status" value="1"/>
</dbReference>
<dbReference type="InterPro" id="IPR002575">
    <property type="entry name" value="Aminoglycoside_PTrfase"/>
</dbReference>